<evidence type="ECO:0000256" key="3">
    <source>
        <dbReference type="ARBA" id="ARBA00022692"/>
    </source>
</evidence>
<evidence type="ECO:0000256" key="1">
    <source>
        <dbReference type="ARBA" id="ARBA00004141"/>
    </source>
</evidence>
<keyword evidence="9 12" id="KW-0472">Membrane</keyword>
<keyword evidence="3 12" id="KW-0812">Transmembrane</keyword>
<feature type="transmembrane region" description="Helical" evidence="12">
    <location>
        <begin position="275"/>
        <end position="297"/>
    </location>
</feature>
<evidence type="ECO:0000313" key="13">
    <source>
        <dbReference type="EMBL" id="KWW99917.1"/>
    </source>
</evidence>
<dbReference type="GO" id="GO:0016491">
    <property type="term" value="F:oxidoreductase activity"/>
    <property type="evidence" value="ECO:0007669"/>
    <property type="project" value="UniProtKB-KW"/>
</dbReference>
<dbReference type="InterPro" id="IPR050450">
    <property type="entry name" value="COX15/CtaA_HemeA_synthase"/>
</dbReference>
<evidence type="ECO:0000256" key="4">
    <source>
        <dbReference type="ARBA" id="ARBA00022723"/>
    </source>
</evidence>
<dbReference type="GO" id="GO:0046872">
    <property type="term" value="F:metal ion binding"/>
    <property type="evidence" value="ECO:0007669"/>
    <property type="project" value="UniProtKB-KW"/>
</dbReference>
<keyword evidence="10" id="KW-1015">Disulfide bond</keyword>
<dbReference type="AlphaFoldDB" id="A0A132MPX7"/>
<dbReference type="Proteomes" id="UP000070188">
    <property type="component" value="Unassembled WGS sequence"/>
</dbReference>
<protein>
    <submittedName>
        <fullName evidence="13">Cytochrome c oxidase subunit XV assembly protein</fullName>
    </submittedName>
</protein>
<keyword evidence="8" id="KW-0350">Heme biosynthesis</keyword>
<feature type="transmembrane region" description="Helical" evidence="12">
    <location>
        <begin position="105"/>
        <end position="128"/>
    </location>
</feature>
<comment type="caution">
    <text evidence="13">The sequence shown here is derived from an EMBL/GenBank/DDBJ whole genome shotgun (WGS) entry which is preliminary data.</text>
</comment>
<keyword evidence="14" id="KW-1185">Reference proteome</keyword>
<evidence type="ECO:0000256" key="11">
    <source>
        <dbReference type="ARBA" id="ARBA00023444"/>
    </source>
</evidence>
<feature type="transmembrane region" description="Helical" evidence="12">
    <location>
        <begin position="20"/>
        <end position="41"/>
    </location>
</feature>
<dbReference type="InterPro" id="IPR003780">
    <property type="entry name" value="COX15/CtaA_fam"/>
</dbReference>
<evidence type="ECO:0000256" key="2">
    <source>
        <dbReference type="ARBA" id="ARBA00022475"/>
    </source>
</evidence>
<evidence type="ECO:0000256" key="12">
    <source>
        <dbReference type="SAM" id="Phobius"/>
    </source>
</evidence>
<accession>A0A132MPX7</accession>
<dbReference type="GO" id="GO:0006784">
    <property type="term" value="P:heme A biosynthetic process"/>
    <property type="evidence" value="ECO:0007669"/>
    <property type="project" value="InterPro"/>
</dbReference>
<name>A0A132MPX7_9ACTN</name>
<dbReference type="PATRIC" id="fig|1469144.10.peg.1704"/>
<comment type="pathway">
    <text evidence="11">Porphyrin-containing compound metabolism.</text>
</comment>
<evidence type="ECO:0000256" key="10">
    <source>
        <dbReference type="ARBA" id="ARBA00023157"/>
    </source>
</evidence>
<feature type="transmembrane region" description="Helical" evidence="12">
    <location>
        <begin position="175"/>
        <end position="195"/>
    </location>
</feature>
<keyword evidence="7" id="KW-0408">Iron</keyword>
<dbReference type="Pfam" id="PF02628">
    <property type="entry name" value="COX15-CtaA"/>
    <property type="match status" value="1"/>
</dbReference>
<gene>
    <name evidence="13" type="ORF">LI90_1557</name>
</gene>
<dbReference type="STRING" id="1469144.LI90_1557"/>
<evidence type="ECO:0000256" key="7">
    <source>
        <dbReference type="ARBA" id="ARBA00023004"/>
    </source>
</evidence>
<keyword evidence="6" id="KW-0560">Oxidoreductase</keyword>
<dbReference type="EMBL" id="LAXD01000001">
    <property type="protein sequence ID" value="KWW99917.1"/>
    <property type="molecule type" value="Genomic_DNA"/>
</dbReference>
<feature type="transmembrane region" description="Helical" evidence="12">
    <location>
        <begin position="250"/>
        <end position="269"/>
    </location>
</feature>
<feature type="transmembrane region" description="Helical" evidence="12">
    <location>
        <begin position="134"/>
        <end position="155"/>
    </location>
</feature>
<evidence type="ECO:0000256" key="8">
    <source>
        <dbReference type="ARBA" id="ARBA00023133"/>
    </source>
</evidence>
<dbReference type="PANTHER" id="PTHR35457">
    <property type="entry name" value="HEME A SYNTHASE"/>
    <property type="match status" value="1"/>
</dbReference>
<evidence type="ECO:0000313" key="14">
    <source>
        <dbReference type="Proteomes" id="UP000070188"/>
    </source>
</evidence>
<organism evidence="13 14">
    <name type="scientific">Carbonactinospora thermoautotrophica</name>
    <dbReference type="NCBI Taxonomy" id="1469144"/>
    <lineage>
        <taxon>Bacteria</taxon>
        <taxon>Bacillati</taxon>
        <taxon>Actinomycetota</taxon>
        <taxon>Actinomycetes</taxon>
        <taxon>Kitasatosporales</taxon>
        <taxon>Carbonactinosporaceae</taxon>
        <taxon>Carbonactinospora</taxon>
    </lineage>
</organism>
<reference evidence="14" key="1">
    <citation type="submission" date="2015-04" db="EMBL/GenBank/DDBJ databases">
        <title>Physiological reanalysis, assessment of diazotrophy, and genome sequences of multiple isolates of Streptomyces thermoautotrophicus.</title>
        <authorList>
            <person name="MacKellar D.C."/>
            <person name="Lieber L."/>
            <person name="Norman J."/>
            <person name="Bolger A."/>
            <person name="Tobin C."/>
            <person name="Murray J.W."/>
            <person name="Chang R."/>
            <person name="Ford T."/>
            <person name="Nguyen P.Q."/>
            <person name="Woodward J."/>
            <person name="Permingeat H."/>
            <person name="Joshi N.S."/>
            <person name="Silver P.A."/>
            <person name="Usadel B."/>
            <person name="Rutherford A.W."/>
            <person name="Friesen M."/>
            <person name="Prell J."/>
        </authorList>
    </citation>
    <scope>NUCLEOTIDE SEQUENCE [LARGE SCALE GENOMIC DNA]</scope>
    <source>
        <strain evidence="14">H1</strain>
    </source>
</reference>
<keyword evidence="4" id="KW-0479">Metal-binding</keyword>
<evidence type="ECO:0000256" key="6">
    <source>
        <dbReference type="ARBA" id="ARBA00023002"/>
    </source>
</evidence>
<dbReference type="PANTHER" id="PTHR35457:SF1">
    <property type="entry name" value="HEME A SYNTHASE"/>
    <property type="match status" value="1"/>
</dbReference>
<sequence>MSSPSLMARIRTWAPSDRTVRLACLAVLVMNVVIVVTGGAVRLTGSGLGCPTWPTCTGSSLVATPEMGIHGAIEFGNRTLTGVLSVVVGWAIITTMRQRPRRAALVRLAWAQLAGVAAQALLGGVTVLTGLAPLTVAGHFLLSMALIAGATALWVRSGETDEPARPLVRRELRALGTLLVVVVGVAVALGTVVTGSGPHSGDPDVTHRFPISPAAAAQLHADAAFLTVGLSVALWFALRATDAPASVRVRTRDLILVELAQGLIGYVQYFTHLPILLVGIHMLGSCLVWVAALRLYLGMRERPRSAQALKPVAAERQQAANAA</sequence>
<proteinExistence type="predicted"/>
<feature type="transmembrane region" description="Helical" evidence="12">
    <location>
        <begin position="215"/>
        <end position="238"/>
    </location>
</feature>
<dbReference type="GO" id="GO:0016020">
    <property type="term" value="C:membrane"/>
    <property type="evidence" value="ECO:0007669"/>
    <property type="project" value="UniProtKB-SubCell"/>
</dbReference>
<comment type="subcellular location">
    <subcellularLocation>
        <location evidence="1">Membrane</location>
        <topology evidence="1">Multi-pass membrane protein</topology>
    </subcellularLocation>
</comment>
<dbReference type="RefSeq" id="WP_066886026.1">
    <property type="nucleotide sequence ID" value="NZ_JYIJ01000015.1"/>
</dbReference>
<evidence type="ECO:0000256" key="5">
    <source>
        <dbReference type="ARBA" id="ARBA00022989"/>
    </source>
</evidence>
<keyword evidence="5 12" id="KW-1133">Transmembrane helix</keyword>
<keyword evidence="2" id="KW-1003">Cell membrane</keyword>
<feature type="transmembrane region" description="Helical" evidence="12">
    <location>
        <begin position="75"/>
        <end position="93"/>
    </location>
</feature>
<evidence type="ECO:0000256" key="9">
    <source>
        <dbReference type="ARBA" id="ARBA00023136"/>
    </source>
</evidence>